<evidence type="ECO:0000259" key="1">
    <source>
        <dbReference type="Pfam" id="PF01926"/>
    </source>
</evidence>
<keyword evidence="3" id="KW-1185">Reference proteome</keyword>
<gene>
    <name evidence="2" type="ORF">BU26DRAFT_605069</name>
</gene>
<evidence type="ECO:0000313" key="2">
    <source>
        <dbReference type="EMBL" id="KAF2249180.1"/>
    </source>
</evidence>
<dbReference type="GO" id="GO:0005525">
    <property type="term" value="F:GTP binding"/>
    <property type="evidence" value="ECO:0007669"/>
    <property type="project" value="InterPro"/>
</dbReference>
<dbReference type="GeneID" id="54588892"/>
<dbReference type="Proteomes" id="UP000800094">
    <property type="component" value="Unassembled WGS sequence"/>
</dbReference>
<evidence type="ECO:0000313" key="3">
    <source>
        <dbReference type="Proteomes" id="UP000800094"/>
    </source>
</evidence>
<dbReference type="RefSeq" id="XP_033684184.1">
    <property type="nucleotide sequence ID" value="XM_033835562.1"/>
</dbReference>
<name>A0A6A6IHY8_9PLEO</name>
<dbReference type="InterPro" id="IPR006073">
    <property type="entry name" value="GTP-bd"/>
</dbReference>
<organism evidence="2 3">
    <name type="scientific">Trematosphaeria pertusa</name>
    <dbReference type="NCBI Taxonomy" id="390896"/>
    <lineage>
        <taxon>Eukaryota</taxon>
        <taxon>Fungi</taxon>
        <taxon>Dikarya</taxon>
        <taxon>Ascomycota</taxon>
        <taxon>Pezizomycotina</taxon>
        <taxon>Dothideomycetes</taxon>
        <taxon>Pleosporomycetidae</taxon>
        <taxon>Pleosporales</taxon>
        <taxon>Massarineae</taxon>
        <taxon>Trematosphaeriaceae</taxon>
        <taxon>Trematosphaeria</taxon>
    </lineage>
</organism>
<dbReference type="Pfam" id="PF01926">
    <property type="entry name" value="MMR_HSR1"/>
    <property type="match status" value="1"/>
</dbReference>
<dbReference type="CDD" id="cd00882">
    <property type="entry name" value="Ras_like_GTPase"/>
    <property type="match status" value="1"/>
</dbReference>
<dbReference type="EMBL" id="ML987195">
    <property type="protein sequence ID" value="KAF2249180.1"/>
    <property type="molecule type" value="Genomic_DNA"/>
</dbReference>
<feature type="domain" description="G" evidence="1">
    <location>
        <begin position="30"/>
        <end position="162"/>
    </location>
</feature>
<dbReference type="InterPro" id="IPR027417">
    <property type="entry name" value="P-loop_NTPase"/>
</dbReference>
<sequence>MAPRHNSSPRRDWSEVQEREYYEHECRKFRICIIGKAGVGKTTLLSKVFGIDEHEAGVVRQEDAVRRGGGQHNIYDAIVDENRNSALVIHDSCGFETGEDNNLSLVQSFIEYRSAKPSLQEQLHCIWYCISLVDPRQLHEAERELFRFLREKEIPLVFVLTKYDAFVGEKLREAVEDMEEATADDWRNARVAAQEHIADLRGYLESTMGYGVKVQEVSKARKDERLVQKLAVETTAIVKPNLRIVWFRAQGVLAKQKRVACVEHFPQKILHSLIVSSALPLNPFRGVKLGDFFEDTFHHCLAVWNLPGQSVLFTKDYVQTMFREASQSYIRRTNLAAAVAPLGALDAPRFIKVGIQIVCDLIMIFQQLFWATPRRQKLSYGDLRRELDLYKGSGIRESIHRLVEGAVNYGSSFSVKKLVGVIRVVVDDGCKILHSEAVRSHKREEVRSFDEPPFAELPAQNA</sequence>
<accession>A0A6A6IHY8</accession>
<dbReference type="AlphaFoldDB" id="A0A6A6IHY8"/>
<dbReference type="OrthoDB" id="59699at2759"/>
<dbReference type="SUPFAM" id="SSF52540">
    <property type="entry name" value="P-loop containing nucleoside triphosphate hydrolases"/>
    <property type="match status" value="1"/>
</dbReference>
<protein>
    <recommendedName>
        <fullName evidence="1">G domain-containing protein</fullName>
    </recommendedName>
</protein>
<reference evidence="2" key="1">
    <citation type="journal article" date="2020" name="Stud. Mycol.">
        <title>101 Dothideomycetes genomes: a test case for predicting lifestyles and emergence of pathogens.</title>
        <authorList>
            <person name="Haridas S."/>
            <person name="Albert R."/>
            <person name="Binder M."/>
            <person name="Bloem J."/>
            <person name="Labutti K."/>
            <person name="Salamov A."/>
            <person name="Andreopoulos B."/>
            <person name="Baker S."/>
            <person name="Barry K."/>
            <person name="Bills G."/>
            <person name="Bluhm B."/>
            <person name="Cannon C."/>
            <person name="Castanera R."/>
            <person name="Culley D."/>
            <person name="Daum C."/>
            <person name="Ezra D."/>
            <person name="Gonzalez J."/>
            <person name="Henrissat B."/>
            <person name="Kuo A."/>
            <person name="Liang C."/>
            <person name="Lipzen A."/>
            <person name="Lutzoni F."/>
            <person name="Magnuson J."/>
            <person name="Mondo S."/>
            <person name="Nolan M."/>
            <person name="Ohm R."/>
            <person name="Pangilinan J."/>
            <person name="Park H.-J."/>
            <person name="Ramirez L."/>
            <person name="Alfaro M."/>
            <person name="Sun H."/>
            <person name="Tritt A."/>
            <person name="Yoshinaga Y."/>
            <person name="Zwiers L.-H."/>
            <person name="Turgeon B."/>
            <person name="Goodwin S."/>
            <person name="Spatafora J."/>
            <person name="Crous P."/>
            <person name="Grigoriev I."/>
        </authorList>
    </citation>
    <scope>NUCLEOTIDE SEQUENCE</scope>
    <source>
        <strain evidence="2">CBS 122368</strain>
    </source>
</reference>
<dbReference type="Gene3D" id="3.40.50.300">
    <property type="entry name" value="P-loop containing nucleotide triphosphate hydrolases"/>
    <property type="match status" value="1"/>
</dbReference>
<proteinExistence type="predicted"/>